<dbReference type="Proteomes" id="UP000612585">
    <property type="component" value="Unassembled WGS sequence"/>
</dbReference>
<gene>
    <name evidence="1" type="ORF">Vau01_043370</name>
</gene>
<organism evidence="1 2">
    <name type="scientific">Virgisporangium aurantiacum</name>
    <dbReference type="NCBI Taxonomy" id="175570"/>
    <lineage>
        <taxon>Bacteria</taxon>
        <taxon>Bacillati</taxon>
        <taxon>Actinomycetota</taxon>
        <taxon>Actinomycetes</taxon>
        <taxon>Micromonosporales</taxon>
        <taxon>Micromonosporaceae</taxon>
        <taxon>Virgisporangium</taxon>
    </lineage>
</organism>
<accession>A0A8J3Z3H5</accession>
<protein>
    <recommendedName>
        <fullName evidence="3">SUKH-4 immunity protein</fullName>
    </recommendedName>
</protein>
<dbReference type="AlphaFoldDB" id="A0A8J3Z3H5"/>
<dbReference type="Pfam" id="PF14435">
    <property type="entry name" value="SUKH-4"/>
    <property type="match status" value="1"/>
</dbReference>
<dbReference type="EMBL" id="BOPG01000027">
    <property type="protein sequence ID" value="GIJ56821.1"/>
    <property type="molecule type" value="Genomic_DNA"/>
</dbReference>
<evidence type="ECO:0000313" key="2">
    <source>
        <dbReference type="Proteomes" id="UP000612585"/>
    </source>
</evidence>
<keyword evidence="2" id="KW-1185">Reference proteome</keyword>
<name>A0A8J3Z3H5_9ACTN</name>
<sequence>MRSNGATLGVVLDSTTVPAEVSVDGERLSVIGYVWEPTTELVGLDSAGAVWSYSPDRRSRTPMNSSVDALRRFLDLFGEFFATTDGPPPATYTAEQMAEKLAAFRRGEIKPPVARPDNRAARIGQLRKTLTAIDEPAIKAGWWSLILEQVDDGIL</sequence>
<comment type="caution">
    <text evidence="1">The sequence shown here is derived from an EMBL/GenBank/DDBJ whole genome shotgun (WGS) entry which is preliminary data.</text>
</comment>
<evidence type="ECO:0000313" key="1">
    <source>
        <dbReference type="EMBL" id="GIJ56821.1"/>
    </source>
</evidence>
<proteinExistence type="predicted"/>
<reference evidence="1" key="1">
    <citation type="submission" date="2021-01" db="EMBL/GenBank/DDBJ databases">
        <title>Whole genome shotgun sequence of Virgisporangium aurantiacum NBRC 16421.</title>
        <authorList>
            <person name="Komaki H."/>
            <person name="Tamura T."/>
        </authorList>
    </citation>
    <scope>NUCLEOTIDE SEQUENCE</scope>
    <source>
        <strain evidence="1">NBRC 16421</strain>
    </source>
</reference>
<dbReference type="InterPro" id="IPR025851">
    <property type="entry name" value="SUKH-4"/>
</dbReference>
<evidence type="ECO:0008006" key="3">
    <source>
        <dbReference type="Google" id="ProtNLM"/>
    </source>
</evidence>